<feature type="transmembrane region" description="Helical" evidence="2">
    <location>
        <begin position="7"/>
        <end position="29"/>
    </location>
</feature>
<dbReference type="PANTHER" id="PTHR36698">
    <property type="entry name" value="BLL5892 PROTEIN"/>
    <property type="match status" value="1"/>
</dbReference>
<dbReference type="Proteomes" id="UP000016566">
    <property type="component" value="Unassembled WGS sequence"/>
</dbReference>
<reference evidence="4" key="1">
    <citation type="journal article" date="2013" name="Genome Announc.">
        <title>Draft Genome Sequence of Loktanella cinnabarina LL-001T, Isolated from Deep-Sea Floor Sediment.</title>
        <authorList>
            <person name="Nishi S."/>
            <person name="Tsubouchi T."/>
            <person name="Takaki Y."/>
            <person name="Koyanagi R."/>
            <person name="Satoh N."/>
            <person name="Maruyama T."/>
            <person name="Hatada Y."/>
        </authorList>
    </citation>
    <scope>NUCLEOTIDE SEQUENCE [LARGE SCALE GENOMIC DNA]</scope>
    <source>
        <strain evidence="4">LL-001</strain>
    </source>
</reference>
<comment type="caution">
    <text evidence="4">The sequence shown here is derived from an EMBL/GenBank/DDBJ whole genome shotgun (WGS) entry which is preliminary data.</text>
</comment>
<name>U2Z7D0_9RHOB</name>
<feature type="region of interest" description="Disordered" evidence="1">
    <location>
        <begin position="297"/>
        <end position="318"/>
    </location>
</feature>
<organism evidence="4 5">
    <name type="scientific">Limimaricola cinnabarinus LL-001</name>
    <dbReference type="NCBI Taxonomy" id="1337093"/>
    <lineage>
        <taxon>Bacteria</taxon>
        <taxon>Pseudomonadati</taxon>
        <taxon>Pseudomonadota</taxon>
        <taxon>Alphaproteobacteria</taxon>
        <taxon>Rhodobacterales</taxon>
        <taxon>Paracoccaceae</taxon>
        <taxon>Limimaricola</taxon>
    </lineage>
</organism>
<evidence type="ECO:0000313" key="5">
    <source>
        <dbReference type="Proteomes" id="UP000016566"/>
    </source>
</evidence>
<dbReference type="PANTHER" id="PTHR36698:SF2">
    <property type="entry name" value="MCE_MLAD DOMAIN-CONTAINING PROTEIN"/>
    <property type="match status" value="1"/>
</dbReference>
<dbReference type="eggNOG" id="COG1463">
    <property type="taxonomic scope" value="Bacteria"/>
</dbReference>
<feature type="compositionally biased region" description="Basic residues" evidence="1">
    <location>
        <begin position="309"/>
        <end position="318"/>
    </location>
</feature>
<dbReference type="STRING" id="1337093.MBELCI_3372"/>
<sequence length="542" mass="56997">METKANYILIGAFTLVGIAGILALLFWFARVELDRQFAIYEIEFTTVLGLGRASEVRFGGLLVGQVTDLRLSPGGTGAILVEIQVDAATPVRVDSLATIAAQGVTGVSFVALDAGSPDAPPLAEVSEATPPRIPAGQSMMQSLSQDAPALLAEALTVARQLNTLLDTENRDRVDRILRNSEDASAARSQTLRDLSETTGAATGLVGEARRFNDGWETLVARLGGLADGADATLSRLDDLAEEAGVLLGDGSDTLRATTDIVAEADRYLDEEASLASEGLRLLLVDLRREIGDLSEEARPALAPPSARRAPPRRTGRRQRATLAAVDTAVAHFDAAFVAIKGAASGVGNFMAGDARDLAAATQEAVAEAIRLLAETGGALRQDLPQVIADVRSASRSAAAAFDGPSGIVARTGPALDGFTANALPGYARLAQEARAHTHPRPHGRTHRPGSGPVPARRSRTGLPEMRSKPMWIAPARAGLKGAALLALTGCTTLGAFERAATPFDVYELRLPSAPRASAPRPCRRSTFPTHAGPARCMRRSRR</sequence>
<keyword evidence="5" id="KW-1185">Reference proteome</keyword>
<feature type="region of interest" description="Disordered" evidence="1">
    <location>
        <begin position="514"/>
        <end position="542"/>
    </location>
</feature>
<evidence type="ECO:0000259" key="3">
    <source>
        <dbReference type="Pfam" id="PF02470"/>
    </source>
</evidence>
<dbReference type="Pfam" id="PF02470">
    <property type="entry name" value="MlaD"/>
    <property type="match status" value="1"/>
</dbReference>
<keyword evidence="2" id="KW-0472">Membrane</keyword>
<evidence type="ECO:0000256" key="1">
    <source>
        <dbReference type="SAM" id="MobiDB-lite"/>
    </source>
</evidence>
<accession>U2Z7D0</accession>
<evidence type="ECO:0000313" key="4">
    <source>
        <dbReference type="EMBL" id="GAD57320.1"/>
    </source>
</evidence>
<proteinExistence type="predicted"/>
<feature type="region of interest" description="Disordered" evidence="1">
    <location>
        <begin position="434"/>
        <end position="466"/>
    </location>
</feature>
<feature type="domain" description="Mce/MlaD" evidence="3">
    <location>
        <begin position="40"/>
        <end position="115"/>
    </location>
</feature>
<feature type="compositionally biased region" description="Low complexity" evidence="1">
    <location>
        <begin position="299"/>
        <end position="308"/>
    </location>
</feature>
<keyword evidence="2" id="KW-0812">Transmembrane</keyword>
<gene>
    <name evidence="4" type="ORF">MBELCI_3372</name>
</gene>
<protein>
    <submittedName>
        <fullName evidence="4">ABC-type transport system</fullName>
    </submittedName>
</protein>
<dbReference type="AlphaFoldDB" id="U2Z7D0"/>
<keyword evidence="2" id="KW-1133">Transmembrane helix</keyword>
<feature type="compositionally biased region" description="Basic residues" evidence="1">
    <location>
        <begin position="436"/>
        <end position="447"/>
    </location>
</feature>
<evidence type="ECO:0000256" key="2">
    <source>
        <dbReference type="SAM" id="Phobius"/>
    </source>
</evidence>
<dbReference type="InterPro" id="IPR003399">
    <property type="entry name" value="Mce/MlaD"/>
</dbReference>
<dbReference type="EMBL" id="BATB01000078">
    <property type="protein sequence ID" value="GAD57320.1"/>
    <property type="molecule type" value="Genomic_DNA"/>
</dbReference>